<dbReference type="PROSITE" id="PS00020">
    <property type="entry name" value="ACTININ_2"/>
    <property type="match status" value="1"/>
</dbReference>
<feature type="non-terminal residue" evidence="5">
    <location>
        <position position="1"/>
    </location>
</feature>
<evidence type="ECO:0000259" key="4">
    <source>
        <dbReference type="PROSITE" id="PS50021"/>
    </source>
</evidence>
<dbReference type="GO" id="GO:0051015">
    <property type="term" value="F:actin filament binding"/>
    <property type="evidence" value="ECO:0007669"/>
    <property type="project" value="InterPro"/>
</dbReference>
<accession>A0A8S4A3V8</accession>
<proteinExistence type="predicted"/>
<name>A0A8S4A3V8_9EUPU</name>
<dbReference type="Proteomes" id="UP000678393">
    <property type="component" value="Unassembled WGS sequence"/>
</dbReference>
<dbReference type="PANTHER" id="PTHR38537:SF8">
    <property type="entry name" value="FILAMIN-A"/>
    <property type="match status" value="1"/>
</dbReference>
<dbReference type="InterPro" id="IPR001715">
    <property type="entry name" value="CH_dom"/>
</dbReference>
<feature type="compositionally biased region" description="Acidic residues" evidence="3">
    <location>
        <begin position="1"/>
        <end position="19"/>
    </location>
</feature>
<dbReference type="OrthoDB" id="18740at2759"/>
<feature type="region of interest" description="Disordered" evidence="3">
    <location>
        <begin position="1"/>
        <end position="22"/>
    </location>
</feature>
<reference evidence="5" key="1">
    <citation type="submission" date="2021-04" db="EMBL/GenBank/DDBJ databases">
        <authorList>
            <consortium name="Molecular Ecology Group"/>
        </authorList>
    </citation>
    <scope>NUCLEOTIDE SEQUENCE</scope>
</reference>
<dbReference type="SMART" id="SM00033">
    <property type="entry name" value="CH"/>
    <property type="match status" value="2"/>
</dbReference>
<dbReference type="Gene3D" id="1.10.418.10">
    <property type="entry name" value="Calponin-like domain"/>
    <property type="match status" value="2"/>
</dbReference>
<evidence type="ECO:0000256" key="2">
    <source>
        <dbReference type="ARBA" id="ARBA00023203"/>
    </source>
</evidence>
<evidence type="ECO:0000313" key="6">
    <source>
        <dbReference type="Proteomes" id="UP000678393"/>
    </source>
</evidence>
<dbReference type="CDD" id="cd21311">
    <property type="entry name" value="CH_dFLNA-like_rpt1"/>
    <property type="match status" value="1"/>
</dbReference>
<comment type="caution">
    <text evidence="5">The sequence shown here is derived from an EMBL/GenBank/DDBJ whole genome shotgun (WGS) entry which is preliminary data.</text>
</comment>
<dbReference type="PROSITE" id="PS00019">
    <property type="entry name" value="ACTININ_1"/>
    <property type="match status" value="1"/>
</dbReference>
<dbReference type="AlphaFoldDB" id="A0A8S4A3V8"/>
<organism evidence="5 6">
    <name type="scientific">Candidula unifasciata</name>
    <dbReference type="NCBI Taxonomy" id="100452"/>
    <lineage>
        <taxon>Eukaryota</taxon>
        <taxon>Metazoa</taxon>
        <taxon>Spiralia</taxon>
        <taxon>Lophotrochozoa</taxon>
        <taxon>Mollusca</taxon>
        <taxon>Gastropoda</taxon>
        <taxon>Heterobranchia</taxon>
        <taxon>Euthyneura</taxon>
        <taxon>Panpulmonata</taxon>
        <taxon>Eupulmonata</taxon>
        <taxon>Stylommatophora</taxon>
        <taxon>Helicina</taxon>
        <taxon>Helicoidea</taxon>
        <taxon>Geomitridae</taxon>
        <taxon>Candidula</taxon>
    </lineage>
</organism>
<dbReference type="GO" id="GO:0030036">
    <property type="term" value="P:actin cytoskeleton organization"/>
    <property type="evidence" value="ECO:0007669"/>
    <property type="project" value="InterPro"/>
</dbReference>
<evidence type="ECO:0000256" key="1">
    <source>
        <dbReference type="ARBA" id="ARBA00022737"/>
    </source>
</evidence>
<dbReference type="Pfam" id="PF00307">
    <property type="entry name" value="CH"/>
    <property type="match status" value="2"/>
</dbReference>
<keyword evidence="1" id="KW-0677">Repeat</keyword>
<protein>
    <recommendedName>
        <fullName evidence="4">Calponin-homology (CH) domain-containing protein</fullName>
    </recommendedName>
</protein>
<dbReference type="InterPro" id="IPR044801">
    <property type="entry name" value="Filamin"/>
</dbReference>
<gene>
    <name evidence="5" type="ORF">CUNI_LOCUS18649</name>
</gene>
<sequence>MQYSEDADWDQAEEEEEMSQAERELADDAQWKLIQKNTFSRWANEHLKTVNLTLTDLESDFSDGLRLVALVEVLSGKKFKHVNRRPNFRTQKLENVTMVLKFLEEDEGIKIVNIDSTDIVDRKLKLILGLIWTLILHYSISMPMWEGEEPTPSEKAPTPKQRLLNWIQAKVPNLPINNFTTDWNDGRAIGALVDAVGPGLCPNWASWDPKRNRANAKEAMDAAEKFLNVPQ</sequence>
<feature type="domain" description="Calponin-homology (CH)" evidence="4">
    <location>
        <begin position="33"/>
        <end position="139"/>
    </location>
</feature>
<evidence type="ECO:0000256" key="3">
    <source>
        <dbReference type="SAM" id="MobiDB-lite"/>
    </source>
</evidence>
<keyword evidence="2" id="KW-0009">Actin-binding</keyword>
<dbReference type="FunFam" id="1.10.418.10:FF:000006">
    <property type="entry name" value="Filamin-B isoform A"/>
    <property type="match status" value="1"/>
</dbReference>
<dbReference type="InterPro" id="IPR001589">
    <property type="entry name" value="Actinin_actin-bd_CS"/>
</dbReference>
<dbReference type="PROSITE" id="PS50021">
    <property type="entry name" value="CH"/>
    <property type="match status" value="2"/>
</dbReference>
<keyword evidence="6" id="KW-1185">Reference proteome</keyword>
<dbReference type="EMBL" id="CAJHNH020005891">
    <property type="protein sequence ID" value="CAG5133091.1"/>
    <property type="molecule type" value="Genomic_DNA"/>
</dbReference>
<dbReference type="PANTHER" id="PTHR38537">
    <property type="entry name" value="JITTERBUG, ISOFORM N"/>
    <property type="match status" value="1"/>
</dbReference>
<dbReference type="InterPro" id="IPR036872">
    <property type="entry name" value="CH_dom_sf"/>
</dbReference>
<dbReference type="SUPFAM" id="SSF47576">
    <property type="entry name" value="Calponin-homology domain, CH-domain"/>
    <property type="match status" value="1"/>
</dbReference>
<feature type="domain" description="Calponin-homology (CH)" evidence="4">
    <location>
        <begin position="157"/>
        <end position="231"/>
    </location>
</feature>
<evidence type="ECO:0000313" key="5">
    <source>
        <dbReference type="EMBL" id="CAG5133091.1"/>
    </source>
</evidence>